<accession>A0A8J8BD06</accession>
<dbReference type="Proteomes" id="UP000677913">
    <property type="component" value="Unassembled WGS sequence"/>
</dbReference>
<reference evidence="1" key="1">
    <citation type="submission" date="2021-04" db="EMBL/GenBank/DDBJ databases">
        <title>Genome based classification of Actinospica acidithermotolerans sp. nov., an actinobacterium isolated from an Indonesian hot spring.</title>
        <authorList>
            <person name="Kusuma A.B."/>
            <person name="Putra K.E."/>
            <person name="Nafisah S."/>
            <person name="Loh J."/>
            <person name="Nouioui I."/>
            <person name="Goodfellow M."/>
        </authorList>
    </citation>
    <scope>NUCLEOTIDE SEQUENCE</scope>
    <source>
        <strain evidence="1">DSM 45618</strain>
    </source>
</reference>
<organism evidence="1 2">
    <name type="scientific">Actinocrinis puniceicyclus</name>
    <dbReference type="NCBI Taxonomy" id="977794"/>
    <lineage>
        <taxon>Bacteria</taxon>
        <taxon>Bacillati</taxon>
        <taxon>Actinomycetota</taxon>
        <taxon>Actinomycetes</taxon>
        <taxon>Catenulisporales</taxon>
        <taxon>Actinospicaceae</taxon>
        <taxon>Actinocrinis</taxon>
    </lineage>
</organism>
<gene>
    <name evidence="1" type="ORF">KGA66_11220</name>
</gene>
<evidence type="ECO:0000313" key="1">
    <source>
        <dbReference type="EMBL" id="MBS2963621.1"/>
    </source>
</evidence>
<dbReference type="AlphaFoldDB" id="A0A8J8BD06"/>
<dbReference type="Pfam" id="PF21893">
    <property type="entry name" value="DUF6918"/>
    <property type="match status" value="1"/>
</dbReference>
<keyword evidence="2" id="KW-1185">Reference proteome</keyword>
<comment type="caution">
    <text evidence="1">The sequence shown here is derived from an EMBL/GenBank/DDBJ whole genome shotgun (WGS) entry which is preliminary data.</text>
</comment>
<proteinExistence type="predicted"/>
<dbReference type="InterPro" id="IPR054211">
    <property type="entry name" value="DUF6918"/>
</dbReference>
<dbReference type="RefSeq" id="WP_211467477.1">
    <property type="nucleotide sequence ID" value="NZ_JAGSXH010000030.1"/>
</dbReference>
<protein>
    <submittedName>
        <fullName evidence="1">Uncharacterized protein</fullName>
    </submittedName>
</protein>
<sequence>MAATLQEILLTPDNRPKVVADCQTLIDQEVSDKSGISGTAIKLAYKTVTAFASGIVHDAVDSLLPDFVARLEPYWADFTASGGAGFGDYLAKRGGEVSESLLSVTDARAAKSERAPLKKAYNTVRPSGVKNVEAALPRLGALIQKYAG</sequence>
<name>A0A8J8BD06_9ACTN</name>
<evidence type="ECO:0000313" key="2">
    <source>
        <dbReference type="Proteomes" id="UP000677913"/>
    </source>
</evidence>
<dbReference type="EMBL" id="JAGSXH010000030">
    <property type="protein sequence ID" value="MBS2963621.1"/>
    <property type="molecule type" value="Genomic_DNA"/>
</dbReference>